<evidence type="ECO:0000313" key="1">
    <source>
        <dbReference type="EMBL" id="CDW24431.1"/>
    </source>
</evidence>
<dbReference type="EMBL" id="HACA01007070">
    <property type="protein sequence ID" value="CDW24431.1"/>
    <property type="molecule type" value="Transcribed_RNA"/>
</dbReference>
<dbReference type="GO" id="GO:0003676">
    <property type="term" value="F:nucleic acid binding"/>
    <property type="evidence" value="ECO:0007669"/>
    <property type="project" value="InterPro"/>
</dbReference>
<accession>A0A0K2TG49</accession>
<reference evidence="1" key="1">
    <citation type="submission" date="2014-05" db="EMBL/GenBank/DDBJ databases">
        <authorList>
            <person name="Chronopoulou M."/>
        </authorList>
    </citation>
    <scope>NUCLEOTIDE SEQUENCE</scope>
    <source>
        <tissue evidence="1">Whole organism</tissue>
    </source>
</reference>
<proteinExistence type="predicted"/>
<sequence>MKHRPWIWQQDGASCHTSKRTLNFIDSENVNYVPQSSWSHNSQELNHLYFLSGVLLNRFSMKVLQYGKITGSRDREGIPVFAQWDAHKGSSTFPWTL</sequence>
<dbReference type="InterPro" id="IPR036397">
    <property type="entry name" value="RNaseH_sf"/>
</dbReference>
<name>A0A0K2TG49_LEPSM</name>
<organism evidence="1">
    <name type="scientific">Lepeophtheirus salmonis</name>
    <name type="common">Salmon louse</name>
    <name type="synonym">Caligus salmonis</name>
    <dbReference type="NCBI Taxonomy" id="72036"/>
    <lineage>
        <taxon>Eukaryota</taxon>
        <taxon>Metazoa</taxon>
        <taxon>Ecdysozoa</taxon>
        <taxon>Arthropoda</taxon>
        <taxon>Crustacea</taxon>
        <taxon>Multicrustacea</taxon>
        <taxon>Hexanauplia</taxon>
        <taxon>Copepoda</taxon>
        <taxon>Siphonostomatoida</taxon>
        <taxon>Caligidae</taxon>
        <taxon>Lepeophtheirus</taxon>
    </lineage>
</organism>
<protein>
    <submittedName>
        <fullName evidence="1">Uncharacterized protein</fullName>
    </submittedName>
</protein>
<dbReference type="Gene3D" id="3.30.420.10">
    <property type="entry name" value="Ribonuclease H-like superfamily/Ribonuclease H"/>
    <property type="match status" value="1"/>
</dbReference>
<dbReference type="AlphaFoldDB" id="A0A0K2TG49"/>